<dbReference type="PANTHER" id="PTHR33406:SF12">
    <property type="entry name" value="BLR2997 PROTEIN"/>
    <property type="match status" value="1"/>
</dbReference>
<protein>
    <recommendedName>
        <fullName evidence="7">SSD domain-containing protein</fullName>
    </recommendedName>
</protein>
<dbReference type="SUPFAM" id="SSF82866">
    <property type="entry name" value="Multidrug efflux transporter AcrB transmembrane domain"/>
    <property type="match status" value="2"/>
</dbReference>
<name>A0A1S2VCY3_9BACT</name>
<evidence type="ECO:0000256" key="4">
    <source>
        <dbReference type="ARBA" id="ARBA00022989"/>
    </source>
</evidence>
<feature type="transmembrane region" description="Helical" evidence="6">
    <location>
        <begin position="683"/>
        <end position="703"/>
    </location>
</feature>
<evidence type="ECO:0000256" key="3">
    <source>
        <dbReference type="ARBA" id="ARBA00022692"/>
    </source>
</evidence>
<feature type="domain" description="SSD" evidence="7">
    <location>
        <begin position="610"/>
        <end position="737"/>
    </location>
</feature>
<evidence type="ECO:0000313" key="8">
    <source>
        <dbReference type="EMBL" id="OIN56627.1"/>
    </source>
</evidence>
<dbReference type="EMBL" id="MORL01000020">
    <property type="protein sequence ID" value="OIN56627.1"/>
    <property type="molecule type" value="Genomic_DNA"/>
</dbReference>
<evidence type="ECO:0000256" key="1">
    <source>
        <dbReference type="ARBA" id="ARBA00004651"/>
    </source>
</evidence>
<feature type="transmembrane region" description="Helical" evidence="6">
    <location>
        <begin position="299"/>
        <end position="324"/>
    </location>
</feature>
<dbReference type="InterPro" id="IPR050545">
    <property type="entry name" value="Mycobact_MmpL"/>
</dbReference>
<organism evidence="8 9">
    <name type="scientific">Arsenicibacter rosenii</name>
    <dbReference type="NCBI Taxonomy" id="1750698"/>
    <lineage>
        <taxon>Bacteria</taxon>
        <taxon>Pseudomonadati</taxon>
        <taxon>Bacteroidota</taxon>
        <taxon>Cytophagia</taxon>
        <taxon>Cytophagales</taxon>
        <taxon>Spirosomataceae</taxon>
        <taxon>Arsenicibacter</taxon>
    </lineage>
</organism>
<dbReference type="RefSeq" id="WP_071505699.1">
    <property type="nucleotide sequence ID" value="NZ_MORL01000020.1"/>
</dbReference>
<evidence type="ECO:0000259" key="7">
    <source>
        <dbReference type="PROSITE" id="PS50156"/>
    </source>
</evidence>
<gene>
    <name evidence="8" type="ORF">BLX24_23640</name>
</gene>
<keyword evidence="9" id="KW-1185">Reference proteome</keyword>
<dbReference type="InterPro" id="IPR004869">
    <property type="entry name" value="MMPL_dom"/>
</dbReference>
<keyword evidence="3 6" id="KW-0812">Transmembrane</keyword>
<feature type="transmembrane region" description="Helical" evidence="6">
    <location>
        <begin position="709"/>
        <end position="735"/>
    </location>
</feature>
<feature type="transmembrane region" description="Helical" evidence="6">
    <location>
        <begin position="258"/>
        <end position="278"/>
    </location>
</feature>
<comment type="caution">
    <text evidence="8">The sequence shown here is derived from an EMBL/GenBank/DDBJ whole genome shotgun (WGS) entry which is preliminary data.</text>
</comment>
<reference evidence="8 9" key="1">
    <citation type="submission" date="2016-10" db="EMBL/GenBank/DDBJ databases">
        <title>Arsenicibacter rosenii gen. nov., sp. nov., an efficient arsenic-methylating bacterium isolated from an arsenic-contaminated paddy soil.</title>
        <authorList>
            <person name="Huang K."/>
        </authorList>
    </citation>
    <scope>NUCLEOTIDE SEQUENCE [LARGE SCALE GENOMIC DNA]</scope>
    <source>
        <strain evidence="8 9">SM-1</strain>
    </source>
</reference>
<dbReference type="OrthoDB" id="9805018at2"/>
<feature type="transmembrane region" description="Helical" evidence="6">
    <location>
        <begin position="587"/>
        <end position="605"/>
    </location>
</feature>
<dbReference type="PANTHER" id="PTHR33406">
    <property type="entry name" value="MEMBRANE PROTEIN MJ1562-RELATED"/>
    <property type="match status" value="1"/>
</dbReference>
<accession>A0A1S2VCY3</accession>
<dbReference type="InterPro" id="IPR000731">
    <property type="entry name" value="SSD"/>
</dbReference>
<feature type="transmembrane region" description="Helical" evidence="6">
    <location>
        <begin position="612"/>
        <end position="634"/>
    </location>
</feature>
<evidence type="ECO:0000256" key="2">
    <source>
        <dbReference type="ARBA" id="ARBA00022475"/>
    </source>
</evidence>
<feature type="transmembrane region" description="Helical" evidence="6">
    <location>
        <begin position="377"/>
        <end position="403"/>
    </location>
</feature>
<dbReference type="Pfam" id="PF03176">
    <property type="entry name" value="MMPL"/>
    <property type="match status" value="2"/>
</dbReference>
<feature type="transmembrane region" description="Helical" evidence="6">
    <location>
        <begin position="208"/>
        <end position="227"/>
    </location>
</feature>
<sequence length="741" mass="82434">MIHHLYHLRYYLLLLTLVCCVWLWPGIRSAVQVDNSLTVWFQQDDPALVRYQQFQERFGNDEVVIATVTAPESLLTPAHLHTLIRLTSALETLPDVDQVIGPGNMQIPVKGALGIDSEPLLTDTTSAATLTARLRYRPTLRQQLFNEDYTTARLLIVLKKIPDFDTRRGRILTGIQQTARRYIGSEQWHVGGIGIIYTGLNTLSQQDFGFFLGVGYLFMLALFRWIYKRPVLILYAVGIITCSTYLTLGLYGTLGYRLNLMTVLLPIIIVLPGVMDAIHVINERNQLATPRQTAKESALAALTHVFRPCLFTVCTTATGFLTLLTSPMAILQTFGVFAALGIVLCFVFTYLLGVILLPLSPPAREHTVVTGQLLSRLLFFVSTHKNAFLSLSAVLILVFGAGISRLRIDTYTLGYFPANHPVVTDHVAMQKNWGPYIPLELLVEPKAGYTLQSTQLVNAARIFADSAARIPGVGQIFGFFSLYQSGFEGLYGQKGVRYLRSQSAVNEVHRRLRLQYPALARTFIHDSTQTGRITVSGAMMSARMLTGKMDTLMQLANRTIGPYATVNASGYQPMYAGIVQYVTSSQANSLLLSFVTIFVLVWLFIRDFRLAALTVIPNLFPVLVMMGLMGWTGITLDTATASIGAIVLSFCVDDSIHFIYTYKTCRQQNNCPERARMTTITHIGPAIVQTAAVLFAGFALMMFGSLKTVQYWGILTTVAIIGALYGELIIFPLILERFDRR</sequence>
<dbReference type="PROSITE" id="PS50156">
    <property type="entry name" value="SSD"/>
    <property type="match status" value="2"/>
</dbReference>
<keyword evidence="5 6" id="KW-0472">Membrane</keyword>
<dbReference type="Proteomes" id="UP000181790">
    <property type="component" value="Unassembled WGS sequence"/>
</dbReference>
<evidence type="ECO:0000313" key="9">
    <source>
        <dbReference type="Proteomes" id="UP000181790"/>
    </source>
</evidence>
<feature type="transmembrane region" description="Helical" evidence="6">
    <location>
        <begin position="232"/>
        <end position="252"/>
    </location>
</feature>
<evidence type="ECO:0000256" key="5">
    <source>
        <dbReference type="ARBA" id="ARBA00023136"/>
    </source>
</evidence>
<keyword evidence="2" id="KW-1003">Cell membrane</keyword>
<feature type="transmembrane region" description="Helical" evidence="6">
    <location>
        <begin position="330"/>
        <end position="357"/>
    </location>
</feature>
<keyword evidence="4 6" id="KW-1133">Transmembrane helix</keyword>
<feature type="domain" description="SSD" evidence="7">
    <location>
        <begin position="223"/>
        <end position="359"/>
    </location>
</feature>
<dbReference type="GO" id="GO:0005886">
    <property type="term" value="C:plasma membrane"/>
    <property type="evidence" value="ECO:0007669"/>
    <property type="project" value="UniProtKB-SubCell"/>
</dbReference>
<comment type="subcellular location">
    <subcellularLocation>
        <location evidence="1">Cell membrane</location>
        <topology evidence="1">Multi-pass membrane protein</topology>
    </subcellularLocation>
</comment>
<proteinExistence type="predicted"/>
<evidence type="ECO:0000256" key="6">
    <source>
        <dbReference type="SAM" id="Phobius"/>
    </source>
</evidence>
<dbReference type="Gene3D" id="1.20.1640.10">
    <property type="entry name" value="Multidrug efflux transporter AcrB transmembrane domain"/>
    <property type="match status" value="2"/>
</dbReference>
<feature type="transmembrane region" description="Helical" evidence="6">
    <location>
        <begin position="640"/>
        <end position="662"/>
    </location>
</feature>
<dbReference type="AlphaFoldDB" id="A0A1S2VCY3"/>